<dbReference type="PROSITE" id="PS51257">
    <property type="entry name" value="PROKAR_LIPOPROTEIN"/>
    <property type="match status" value="1"/>
</dbReference>
<dbReference type="OrthoDB" id="282859at2"/>
<dbReference type="RefSeq" id="WP_135073531.1">
    <property type="nucleotide sequence ID" value="NZ_SPSB01000003.1"/>
</dbReference>
<proteinExistence type="predicted"/>
<protein>
    <submittedName>
        <fullName evidence="1">Uncharacterized protein</fullName>
    </submittedName>
</protein>
<accession>A0A4Y9QT22</accession>
<dbReference type="EMBL" id="SPSB01000003">
    <property type="protein sequence ID" value="TFV94316.1"/>
    <property type="molecule type" value="Genomic_DNA"/>
</dbReference>
<name>A0A4Y9QT22_9BACT</name>
<organism evidence="1 2">
    <name type="scientific">Algoriphagus kandeliae</name>
    <dbReference type="NCBI Taxonomy" id="2562278"/>
    <lineage>
        <taxon>Bacteria</taxon>
        <taxon>Pseudomonadati</taxon>
        <taxon>Bacteroidota</taxon>
        <taxon>Cytophagia</taxon>
        <taxon>Cytophagales</taxon>
        <taxon>Cyclobacteriaceae</taxon>
        <taxon>Algoriphagus</taxon>
    </lineage>
</organism>
<keyword evidence="2" id="KW-1185">Reference proteome</keyword>
<dbReference type="AlphaFoldDB" id="A0A4Y9QT22"/>
<comment type="caution">
    <text evidence="1">The sequence shown here is derived from an EMBL/GenBank/DDBJ whole genome shotgun (WGS) entry which is preliminary data.</text>
</comment>
<gene>
    <name evidence="1" type="ORF">E4S40_09790</name>
</gene>
<reference evidence="1 2" key="1">
    <citation type="submission" date="2019-03" db="EMBL/GenBank/DDBJ databases">
        <title>Algoriphagus sp. nov, a new strain isolated from root system soil of mangrove plant Kandelia.</title>
        <authorList>
            <person name="Yin Q."/>
            <person name="Wang K."/>
            <person name="Song Z."/>
        </authorList>
    </citation>
    <scope>NUCLEOTIDE SEQUENCE [LARGE SCALE GENOMIC DNA]</scope>
    <source>
        <strain evidence="1 2">XY-J91</strain>
    </source>
</reference>
<sequence>MNSLTKLVWTAFITLLIISCEEKKPDPRLDQPEEFKKVLDAHGDWSKWINSEAFSFTMFHETNLTQENYFINLDSREVRIDGQFFQIGFDGEKTWISPNRQAFGGPSVRFYQDFYFYFFAMPYILTDLAARVEKVENQDLNGKNYVAFEATFEEGHHSGPSNQYTLLIDPETNKLEWVLYKVTFFNNPNPPLQAMKYEDYRDAGGLIFPRVITGYSIAGDSTERFRSQVSFADVVLTEDTFDQDLFEMPEKLAVVAN</sequence>
<dbReference type="Proteomes" id="UP000297647">
    <property type="component" value="Unassembled WGS sequence"/>
</dbReference>
<evidence type="ECO:0000313" key="1">
    <source>
        <dbReference type="EMBL" id="TFV94316.1"/>
    </source>
</evidence>
<evidence type="ECO:0000313" key="2">
    <source>
        <dbReference type="Proteomes" id="UP000297647"/>
    </source>
</evidence>
<dbReference type="InterPro" id="IPR045444">
    <property type="entry name" value="DUF6503"/>
</dbReference>
<dbReference type="Pfam" id="PF20113">
    <property type="entry name" value="DUF6503"/>
    <property type="match status" value="1"/>
</dbReference>